<accession>A0AAD2G744</accession>
<reference evidence="2" key="1">
    <citation type="submission" date="2023-08" db="EMBL/GenBank/DDBJ databases">
        <authorList>
            <person name="Audoor S."/>
            <person name="Bilcke G."/>
        </authorList>
    </citation>
    <scope>NUCLEOTIDE SEQUENCE</scope>
</reference>
<keyword evidence="1" id="KW-1133">Transmembrane helix</keyword>
<gene>
    <name evidence="2" type="ORF">CYCCA115_LOCUS19515</name>
</gene>
<evidence type="ECO:0000313" key="3">
    <source>
        <dbReference type="Proteomes" id="UP001295423"/>
    </source>
</evidence>
<dbReference type="Proteomes" id="UP001295423">
    <property type="component" value="Unassembled WGS sequence"/>
</dbReference>
<protein>
    <submittedName>
        <fullName evidence="2">Uncharacterized protein</fullName>
    </submittedName>
</protein>
<sequence>MEVLVADGAEDADGLEMHPSSSSSSGLSKKLTPRARFILAAFGLFLVCVVTSLWNSETTGDEVLANMYTKPPDAILDVENNKYDVVVDERVESNATEETGFHEGVLNSSNIISINEESDVEELISPPLPDTPVTSDTGECSALCDSRDEARKQKFGGDLLDFSDVLRLAEKGRANLHDKLKEDYGQYFESIFIKEPGPNATKDSPPTYQGMTPITENGPSRNNFKRKLKIKVLKMMESIKISDENVHGCNCLTKTGSTAENEESFAADIPDYYQKYVFANGGHSSSAGHGNTFSQTYTAYMGEDLRFVWDAIAVEMVDRNMGMGAMSACPHISSCSKEIFGDDVDFLAYNYAMTDRFPSSWLHYVYRASVSSGRPAFVAIEYMGHIMYGPVLEDNGLSIFQLRSHDAPLIQNIPDSSPDGIELNAAQTNQLPEFAKHLKCNGRIEGKDVCFHDKWKCTMGKLPCDCPSVAKRSSWHPGYKEHALTGHFLALPVVEMLIESISDLMTMDKDPMTVLQDLQKEEDLAYKNFFTIPVQDTLTPGIDRKGKLIGTLTERFIEPLGEEMEYFFKGPSICRTALLPSMTRYLGIATNSDKVGGSARCGEETYDLGIPFDRNNGVYTYTSNRTVPPGEWAIMSPNDMRSCNDDCSDVVMPDYKDWYMGNWSSGSASITFPNKKEKEYYAYSPEKFKGILALMTTFYQETTGRKQNKRKYDIAGENFQENVLMTVNGEPVKKYRSVDGLLILEGPDGIYWKPSKNNDYVMEFKPKGKIDGKDAIEMHLRLSGFLVM</sequence>
<name>A0AAD2G744_9STRA</name>
<evidence type="ECO:0000313" key="2">
    <source>
        <dbReference type="EMBL" id="CAJ1962078.1"/>
    </source>
</evidence>
<feature type="transmembrane region" description="Helical" evidence="1">
    <location>
        <begin position="37"/>
        <end position="54"/>
    </location>
</feature>
<keyword evidence="3" id="KW-1185">Reference proteome</keyword>
<dbReference type="EMBL" id="CAKOGP040002092">
    <property type="protein sequence ID" value="CAJ1962078.1"/>
    <property type="molecule type" value="Genomic_DNA"/>
</dbReference>
<dbReference type="AlphaFoldDB" id="A0AAD2G744"/>
<keyword evidence="1" id="KW-0812">Transmembrane</keyword>
<organism evidence="2 3">
    <name type="scientific">Cylindrotheca closterium</name>
    <dbReference type="NCBI Taxonomy" id="2856"/>
    <lineage>
        <taxon>Eukaryota</taxon>
        <taxon>Sar</taxon>
        <taxon>Stramenopiles</taxon>
        <taxon>Ochrophyta</taxon>
        <taxon>Bacillariophyta</taxon>
        <taxon>Bacillariophyceae</taxon>
        <taxon>Bacillariophycidae</taxon>
        <taxon>Bacillariales</taxon>
        <taxon>Bacillariaceae</taxon>
        <taxon>Cylindrotheca</taxon>
    </lineage>
</organism>
<keyword evidence="1" id="KW-0472">Membrane</keyword>
<proteinExistence type="predicted"/>
<evidence type="ECO:0000256" key="1">
    <source>
        <dbReference type="SAM" id="Phobius"/>
    </source>
</evidence>
<comment type="caution">
    <text evidence="2">The sequence shown here is derived from an EMBL/GenBank/DDBJ whole genome shotgun (WGS) entry which is preliminary data.</text>
</comment>